<dbReference type="InterPro" id="IPR009080">
    <property type="entry name" value="tRNAsynth_Ia_anticodon-bd"/>
</dbReference>
<feature type="coiled-coil region" evidence="13">
    <location>
        <begin position="302"/>
        <end position="329"/>
    </location>
</feature>
<dbReference type="Gene3D" id="1.20.120.1910">
    <property type="entry name" value="Cysteine-tRNA ligase, C-terminal anti-codon recognition domain"/>
    <property type="match status" value="1"/>
</dbReference>
<evidence type="ECO:0000259" key="14">
    <source>
        <dbReference type="SMART" id="SM00840"/>
    </source>
</evidence>
<evidence type="ECO:0000313" key="16">
    <source>
        <dbReference type="Proteomes" id="UP000594464"/>
    </source>
</evidence>
<keyword evidence="5 12" id="KW-0436">Ligase</keyword>
<feature type="binding site" evidence="12">
    <location>
        <position position="209"/>
    </location>
    <ligand>
        <name>Zn(2+)</name>
        <dbReference type="ChEBI" id="CHEBI:29105"/>
    </ligand>
</feature>
<keyword evidence="6 12" id="KW-0479">Metal-binding</keyword>
<dbReference type="InterPro" id="IPR024909">
    <property type="entry name" value="Cys-tRNA/MSH_ligase"/>
</dbReference>
<organism evidence="15 16">
    <name type="scientific">Candidatus Nitrohelix vancouverensis</name>
    <dbReference type="NCBI Taxonomy" id="2705534"/>
    <lineage>
        <taxon>Bacteria</taxon>
        <taxon>Pseudomonadati</taxon>
        <taxon>Nitrospinota/Tectimicrobiota group</taxon>
        <taxon>Nitrospinota</taxon>
        <taxon>Nitrospinia</taxon>
        <taxon>Nitrospinales</taxon>
        <taxon>Nitrospinaceae</taxon>
        <taxon>Candidatus Nitrohelix</taxon>
    </lineage>
</organism>
<dbReference type="GO" id="GO:0004817">
    <property type="term" value="F:cysteine-tRNA ligase activity"/>
    <property type="evidence" value="ECO:0007669"/>
    <property type="project" value="UniProtKB-UniRule"/>
</dbReference>
<accession>A0A7T0C247</accession>
<feature type="binding site" evidence="12">
    <location>
        <position position="238"/>
    </location>
    <ligand>
        <name>Zn(2+)</name>
        <dbReference type="ChEBI" id="CHEBI:29105"/>
    </ligand>
</feature>
<evidence type="ECO:0000256" key="2">
    <source>
        <dbReference type="ARBA" id="ARBA00005594"/>
    </source>
</evidence>
<feature type="binding site" evidence="12">
    <location>
        <position position="29"/>
    </location>
    <ligand>
        <name>Zn(2+)</name>
        <dbReference type="ChEBI" id="CHEBI:29105"/>
    </ligand>
</feature>
<dbReference type="InterPro" id="IPR014729">
    <property type="entry name" value="Rossmann-like_a/b/a_fold"/>
</dbReference>
<proteinExistence type="inferred from homology"/>
<comment type="cofactor">
    <cofactor evidence="12">
        <name>Zn(2+)</name>
        <dbReference type="ChEBI" id="CHEBI:29105"/>
    </cofactor>
    <text evidence="12">Binds 1 zinc ion per subunit.</text>
</comment>
<keyword evidence="13" id="KW-0175">Coiled coil</keyword>
<dbReference type="SMART" id="SM00840">
    <property type="entry name" value="DALR_2"/>
    <property type="match status" value="1"/>
</dbReference>
<evidence type="ECO:0000256" key="7">
    <source>
        <dbReference type="ARBA" id="ARBA00022741"/>
    </source>
</evidence>
<evidence type="ECO:0000256" key="12">
    <source>
        <dbReference type="HAMAP-Rule" id="MF_00041"/>
    </source>
</evidence>
<dbReference type="PRINTS" id="PR00983">
    <property type="entry name" value="TRNASYNTHCYS"/>
</dbReference>
<gene>
    <name evidence="12" type="primary">cysS</name>
    <name evidence="15" type="ORF">G3M78_06130</name>
</gene>
<dbReference type="PANTHER" id="PTHR10890">
    <property type="entry name" value="CYSTEINYL-TRNA SYNTHETASE"/>
    <property type="match status" value="1"/>
</dbReference>
<evidence type="ECO:0000256" key="5">
    <source>
        <dbReference type="ARBA" id="ARBA00022598"/>
    </source>
</evidence>
<evidence type="ECO:0000256" key="3">
    <source>
        <dbReference type="ARBA" id="ARBA00011245"/>
    </source>
</evidence>
<dbReference type="GO" id="GO:0005524">
    <property type="term" value="F:ATP binding"/>
    <property type="evidence" value="ECO:0007669"/>
    <property type="project" value="UniProtKB-UniRule"/>
</dbReference>
<dbReference type="Gene3D" id="3.40.50.620">
    <property type="entry name" value="HUPs"/>
    <property type="match status" value="1"/>
</dbReference>
<protein>
    <recommendedName>
        <fullName evidence="12">Cysteine--tRNA ligase</fullName>
        <ecNumber evidence="12">6.1.1.16</ecNumber>
    </recommendedName>
    <alternativeName>
        <fullName evidence="12">Cysteinyl-tRNA synthetase</fullName>
        <shortName evidence="12">CysRS</shortName>
    </alternativeName>
</protein>
<dbReference type="KEGG" id="nva:G3M78_06130"/>
<dbReference type="PANTHER" id="PTHR10890:SF3">
    <property type="entry name" value="CYSTEINE--TRNA LIGASE, CYTOPLASMIC"/>
    <property type="match status" value="1"/>
</dbReference>
<dbReference type="EMBL" id="CP048620">
    <property type="protein sequence ID" value="QPJ64987.1"/>
    <property type="molecule type" value="Genomic_DNA"/>
</dbReference>
<evidence type="ECO:0000256" key="1">
    <source>
        <dbReference type="ARBA" id="ARBA00004496"/>
    </source>
</evidence>
<dbReference type="InterPro" id="IPR015803">
    <property type="entry name" value="Cys-tRNA-ligase"/>
</dbReference>
<dbReference type="Pfam" id="PF09190">
    <property type="entry name" value="DALR_2"/>
    <property type="match status" value="1"/>
</dbReference>
<keyword evidence="11 12" id="KW-0030">Aminoacyl-tRNA synthetase</keyword>
<evidence type="ECO:0000256" key="13">
    <source>
        <dbReference type="SAM" id="Coils"/>
    </source>
</evidence>
<dbReference type="HAMAP" id="MF_00041">
    <property type="entry name" value="Cys_tRNA_synth"/>
    <property type="match status" value="1"/>
</dbReference>
<dbReference type="FunFam" id="3.40.50.620:FF:000009">
    <property type="entry name" value="Cysteine--tRNA ligase"/>
    <property type="match status" value="1"/>
</dbReference>
<name>A0A7T0C247_9BACT</name>
<dbReference type="InterPro" id="IPR056411">
    <property type="entry name" value="CysS_C"/>
</dbReference>
<keyword evidence="7 12" id="KW-0547">Nucleotide-binding</keyword>
<comment type="similarity">
    <text evidence="2 12">Belongs to the class-I aminoacyl-tRNA synthetase family.</text>
</comment>
<comment type="catalytic activity">
    <reaction evidence="12">
        <text>tRNA(Cys) + L-cysteine + ATP = L-cysteinyl-tRNA(Cys) + AMP + diphosphate</text>
        <dbReference type="Rhea" id="RHEA:17773"/>
        <dbReference type="Rhea" id="RHEA-COMP:9661"/>
        <dbReference type="Rhea" id="RHEA-COMP:9679"/>
        <dbReference type="ChEBI" id="CHEBI:30616"/>
        <dbReference type="ChEBI" id="CHEBI:33019"/>
        <dbReference type="ChEBI" id="CHEBI:35235"/>
        <dbReference type="ChEBI" id="CHEBI:78442"/>
        <dbReference type="ChEBI" id="CHEBI:78517"/>
        <dbReference type="ChEBI" id="CHEBI:456215"/>
        <dbReference type="EC" id="6.1.1.16"/>
    </reaction>
</comment>
<keyword evidence="4 12" id="KW-0963">Cytoplasm</keyword>
<feature type="binding site" evidence="12">
    <location>
        <position position="234"/>
    </location>
    <ligand>
        <name>Zn(2+)</name>
        <dbReference type="ChEBI" id="CHEBI:29105"/>
    </ligand>
</feature>
<evidence type="ECO:0000256" key="4">
    <source>
        <dbReference type="ARBA" id="ARBA00022490"/>
    </source>
</evidence>
<dbReference type="Pfam" id="PF01406">
    <property type="entry name" value="tRNA-synt_1e"/>
    <property type="match status" value="1"/>
</dbReference>
<dbReference type="NCBIfam" id="TIGR00435">
    <property type="entry name" value="cysS"/>
    <property type="match status" value="1"/>
</dbReference>
<evidence type="ECO:0000256" key="10">
    <source>
        <dbReference type="ARBA" id="ARBA00022917"/>
    </source>
</evidence>
<feature type="short sequence motif" description="'KMSKS' region" evidence="12">
    <location>
        <begin position="266"/>
        <end position="270"/>
    </location>
</feature>
<dbReference type="GO" id="GO:0005829">
    <property type="term" value="C:cytosol"/>
    <property type="evidence" value="ECO:0007669"/>
    <property type="project" value="TreeGrafter"/>
</dbReference>
<evidence type="ECO:0000256" key="6">
    <source>
        <dbReference type="ARBA" id="ARBA00022723"/>
    </source>
</evidence>
<reference evidence="16" key="1">
    <citation type="submission" date="2020-02" db="EMBL/GenBank/DDBJ databases">
        <title>Genomic and physiological characterization of two novel Nitrospinaceae genera.</title>
        <authorList>
            <person name="Mueller A.J."/>
            <person name="Jung M.-Y."/>
            <person name="Strachan C.R."/>
            <person name="Herbold C.W."/>
            <person name="Kirkegaard R.H."/>
            <person name="Daims H."/>
        </authorList>
    </citation>
    <scope>NUCLEOTIDE SEQUENCE [LARGE SCALE GENOMIC DNA]</scope>
</reference>
<keyword evidence="10 12" id="KW-0648">Protein biosynthesis</keyword>
<feature type="binding site" evidence="12">
    <location>
        <position position="269"/>
    </location>
    <ligand>
        <name>ATP</name>
        <dbReference type="ChEBI" id="CHEBI:30616"/>
    </ligand>
</feature>
<keyword evidence="9 12" id="KW-0067">ATP-binding</keyword>
<dbReference type="SUPFAM" id="SSF52374">
    <property type="entry name" value="Nucleotidylyl transferase"/>
    <property type="match status" value="1"/>
</dbReference>
<feature type="short sequence motif" description="'HIGH' region" evidence="12">
    <location>
        <begin position="31"/>
        <end position="41"/>
    </location>
</feature>
<comment type="subcellular location">
    <subcellularLocation>
        <location evidence="1 12">Cytoplasm</location>
    </subcellularLocation>
</comment>
<feature type="domain" description="Cysteinyl-tRNA synthetase class Ia DALR" evidence="14">
    <location>
        <begin position="353"/>
        <end position="420"/>
    </location>
</feature>
<dbReference type="Proteomes" id="UP000594464">
    <property type="component" value="Chromosome"/>
</dbReference>
<keyword evidence="8 12" id="KW-0862">Zinc</keyword>
<dbReference type="GO" id="GO:0006423">
    <property type="term" value="P:cysteinyl-tRNA aminoacylation"/>
    <property type="evidence" value="ECO:0007669"/>
    <property type="project" value="UniProtKB-UniRule"/>
</dbReference>
<dbReference type="Pfam" id="PF23493">
    <property type="entry name" value="CysS_C"/>
    <property type="match status" value="1"/>
</dbReference>
<dbReference type="InterPro" id="IPR015273">
    <property type="entry name" value="Cys-tRNA-synt_Ia_DALR"/>
</dbReference>
<evidence type="ECO:0000256" key="9">
    <source>
        <dbReference type="ARBA" id="ARBA00022840"/>
    </source>
</evidence>
<dbReference type="AlphaFoldDB" id="A0A7T0C247"/>
<comment type="subunit">
    <text evidence="3 12">Monomer.</text>
</comment>
<dbReference type="EC" id="6.1.1.16" evidence="12"/>
<dbReference type="InterPro" id="IPR032678">
    <property type="entry name" value="tRNA-synt_1_cat_dom"/>
</dbReference>
<evidence type="ECO:0000313" key="15">
    <source>
        <dbReference type="EMBL" id="QPJ64987.1"/>
    </source>
</evidence>
<evidence type="ECO:0000256" key="11">
    <source>
        <dbReference type="ARBA" id="ARBA00023146"/>
    </source>
</evidence>
<dbReference type="CDD" id="cd00672">
    <property type="entry name" value="CysRS_core"/>
    <property type="match status" value="1"/>
</dbReference>
<dbReference type="GO" id="GO:0008270">
    <property type="term" value="F:zinc ion binding"/>
    <property type="evidence" value="ECO:0007669"/>
    <property type="project" value="UniProtKB-UniRule"/>
</dbReference>
<dbReference type="SUPFAM" id="SSF47323">
    <property type="entry name" value="Anticodon-binding domain of a subclass of class I aminoacyl-tRNA synthetases"/>
    <property type="match status" value="1"/>
</dbReference>
<sequence length="483" mass="54310">MKLRIFNTLTGKKEAFEPLQADRVGMYVCGVTVYDYCHLGHARSAVVFDVIYRYLQFLGLEVCFVKNFTDIDDKIIKRANENGIEWSEVTRQFIEAYYEDMGRLNIAQPTLEPRATDHIHDMIEMIATLIEKGHAYESEGDVFYSVRSFETYGALSGRRIEDLLSGARVDVNEAKRDPLDFALWKKSKPGEPFWESPWSSGRPGWHIECSAMGSRLLGQSFDIHGGGKDLVFPHHENEIAQSCGASGCAPARYWIHNGFVNIDKEKMSKSLGNFFTIREIFKKFHPETVRLFLVSSHYRGPIEFSEQNLQEAEKVITRFYEALDSARQAEERMDAGLLEGLQEAIDAHPLLQGYREAMDDDFNSAVAVAHLNEALRALNQSLQSLSKDPAQARAVVVTAGALKKTGQLLGLFHTPVEEFNEWAFARKSDGLNLDVAAIETLIAERNAARASKDWAAADRCRDALTAMGVSLEDGPEGTLWKLK</sequence>
<evidence type="ECO:0000256" key="8">
    <source>
        <dbReference type="ARBA" id="ARBA00022833"/>
    </source>
</evidence>